<reference evidence="1" key="1">
    <citation type="submission" date="2014-11" db="EMBL/GenBank/DDBJ databases">
        <authorList>
            <person name="Amaro Gonzalez C."/>
        </authorList>
    </citation>
    <scope>NUCLEOTIDE SEQUENCE</scope>
</reference>
<organism evidence="1">
    <name type="scientific">Anguilla anguilla</name>
    <name type="common">European freshwater eel</name>
    <name type="synonym">Muraena anguilla</name>
    <dbReference type="NCBI Taxonomy" id="7936"/>
    <lineage>
        <taxon>Eukaryota</taxon>
        <taxon>Metazoa</taxon>
        <taxon>Chordata</taxon>
        <taxon>Craniata</taxon>
        <taxon>Vertebrata</taxon>
        <taxon>Euteleostomi</taxon>
        <taxon>Actinopterygii</taxon>
        <taxon>Neopterygii</taxon>
        <taxon>Teleostei</taxon>
        <taxon>Anguilliformes</taxon>
        <taxon>Anguillidae</taxon>
        <taxon>Anguilla</taxon>
    </lineage>
</organism>
<protein>
    <submittedName>
        <fullName evidence="1">Uncharacterized protein</fullName>
    </submittedName>
</protein>
<sequence length="60" mass="7273">MLNYAWRYVVFIIEKTRCVRMDNSLYMYLVFPQEQSLALKGPTVLKQKRRRVQNWNCSDA</sequence>
<dbReference type="EMBL" id="GBXM01074704">
    <property type="protein sequence ID" value="JAH33873.1"/>
    <property type="molecule type" value="Transcribed_RNA"/>
</dbReference>
<evidence type="ECO:0000313" key="1">
    <source>
        <dbReference type="EMBL" id="JAH33873.1"/>
    </source>
</evidence>
<dbReference type="AlphaFoldDB" id="A0A0E9S040"/>
<accession>A0A0E9S040</accession>
<reference evidence="1" key="2">
    <citation type="journal article" date="2015" name="Fish Shellfish Immunol.">
        <title>Early steps in the European eel (Anguilla anguilla)-Vibrio vulnificus interaction in the gills: Role of the RtxA13 toxin.</title>
        <authorList>
            <person name="Callol A."/>
            <person name="Pajuelo D."/>
            <person name="Ebbesson L."/>
            <person name="Teles M."/>
            <person name="MacKenzie S."/>
            <person name="Amaro C."/>
        </authorList>
    </citation>
    <scope>NUCLEOTIDE SEQUENCE</scope>
</reference>
<proteinExistence type="predicted"/>
<name>A0A0E9S040_ANGAN</name>